<accession>A0A918P1J9</accession>
<dbReference type="Pfam" id="PF14525">
    <property type="entry name" value="AraC_binding_2"/>
    <property type="match status" value="1"/>
</dbReference>
<dbReference type="GO" id="GO:0003700">
    <property type="term" value="F:DNA-binding transcription factor activity"/>
    <property type="evidence" value="ECO:0007669"/>
    <property type="project" value="InterPro"/>
</dbReference>
<dbReference type="AlphaFoldDB" id="A0A918P1J9"/>
<gene>
    <name evidence="6" type="ORF">GCM10010358_77670</name>
</gene>
<keyword evidence="1" id="KW-0805">Transcription regulation</keyword>
<protein>
    <recommendedName>
        <fullName evidence="5">HTH araC/xylS-type domain-containing protein</fullName>
    </recommendedName>
</protein>
<keyword evidence="7" id="KW-1185">Reference proteome</keyword>
<comment type="caution">
    <text evidence="6">The sequence shown here is derived from an EMBL/GenBank/DDBJ whole genome shotgun (WGS) entry which is preliminary data.</text>
</comment>
<dbReference type="PANTHER" id="PTHR46796">
    <property type="entry name" value="HTH-TYPE TRANSCRIPTIONAL ACTIVATOR RHAS-RELATED"/>
    <property type="match status" value="1"/>
</dbReference>
<feature type="region of interest" description="Disordered" evidence="4">
    <location>
        <begin position="249"/>
        <end position="268"/>
    </location>
</feature>
<dbReference type="PROSITE" id="PS01124">
    <property type="entry name" value="HTH_ARAC_FAMILY_2"/>
    <property type="match status" value="1"/>
</dbReference>
<feature type="domain" description="HTH araC/xylS-type" evidence="5">
    <location>
        <begin position="209"/>
        <end position="335"/>
    </location>
</feature>
<evidence type="ECO:0000259" key="5">
    <source>
        <dbReference type="PROSITE" id="PS01124"/>
    </source>
</evidence>
<evidence type="ECO:0000256" key="4">
    <source>
        <dbReference type="SAM" id="MobiDB-lite"/>
    </source>
</evidence>
<dbReference type="GO" id="GO:0043565">
    <property type="term" value="F:sequence-specific DNA binding"/>
    <property type="evidence" value="ECO:0007669"/>
    <property type="project" value="InterPro"/>
</dbReference>
<dbReference type="Proteomes" id="UP000619244">
    <property type="component" value="Unassembled WGS sequence"/>
</dbReference>
<dbReference type="Gene3D" id="1.10.10.60">
    <property type="entry name" value="Homeodomain-like"/>
    <property type="match status" value="1"/>
</dbReference>
<evidence type="ECO:0000313" key="7">
    <source>
        <dbReference type="Proteomes" id="UP000619244"/>
    </source>
</evidence>
<evidence type="ECO:0000313" key="6">
    <source>
        <dbReference type="EMBL" id="GGY13906.1"/>
    </source>
</evidence>
<dbReference type="InterPro" id="IPR035418">
    <property type="entry name" value="AraC-bd_2"/>
</dbReference>
<evidence type="ECO:0000256" key="2">
    <source>
        <dbReference type="ARBA" id="ARBA00023125"/>
    </source>
</evidence>
<keyword evidence="2" id="KW-0238">DNA-binding</keyword>
<dbReference type="InterPro" id="IPR009057">
    <property type="entry name" value="Homeodomain-like_sf"/>
</dbReference>
<evidence type="ECO:0000256" key="1">
    <source>
        <dbReference type="ARBA" id="ARBA00023015"/>
    </source>
</evidence>
<reference evidence="6" key="2">
    <citation type="submission" date="2020-09" db="EMBL/GenBank/DDBJ databases">
        <authorList>
            <person name="Sun Q."/>
            <person name="Ohkuma M."/>
        </authorList>
    </citation>
    <scope>NUCLEOTIDE SEQUENCE</scope>
    <source>
        <strain evidence="6">JCM 4790</strain>
    </source>
</reference>
<dbReference type="RefSeq" id="WP_190194987.1">
    <property type="nucleotide sequence ID" value="NZ_BMVU01000092.1"/>
</dbReference>
<dbReference type="InterPro" id="IPR050204">
    <property type="entry name" value="AraC_XylS_family_regulators"/>
</dbReference>
<evidence type="ECO:0000256" key="3">
    <source>
        <dbReference type="ARBA" id="ARBA00023163"/>
    </source>
</evidence>
<sequence>MDESSGLDPDAWPFELRAADPAALHLRSRALRLGAVEVLDLSCTTVRVARDVRRIRRCDPELYHVCLPVQGSVGSSWVDRDGRVDPGGMLVHGTSSPCAFTYVQPDDGRPYRGLAVAVPRSLVTLPADPINRHLLGRRATARNGVGVLLAQFLTGLADGIGTDSYRPADGPRLGAVLVDLVSAFFAQLLDDRSASAALEPESRRRTLAASVRSFIQRNLTDPDLSPATVAAAHHISLSYLHRLFQEREQKPAPVREAGPGPVSEHGPAREPAAITVAALIRRQRLERARRDLADPALRGRPIHDIAARWCFSDAATFSRAFRSAYGLPPRDYRHHALGAG</sequence>
<dbReference type="InterPro" id="IPR018060">
    <property type="entry name" value="HTH_AraC"/>
</dbReference>
<dbReference type="SMART" id="SM00342">
    <property type="entry name" value="HTH_ARAC"/>
    <property type="match status" value="1"/>
</dbReference>
<keyword evidence="3" id="KW-0804">Transcription</keyword>
<dbReference type="SUPFAM" id="SSF46689">
    <property type="entry name" value="Homeodomain-like"/>
    <property type="match status" value="1"/>
</dbReference>
<reference evidence="6" key="1">
    <citation type="journal article" date="2014" name="Int. J. Syst. Evol. Microbiol.">
        <title>Complete genome sequence of Corynebacterium casei LMG S-19264T (=DSM 44701T), isolated from a smear-ripened cheese.</title>
        <authorList>
            <consortium name="US DOE Joint Genome Institute (JGI-PGF)"/>
            <person name="Walter F."/>
            <person name="Albersmeier A."/>
            <person name="Kalinowski J."/>
            <person name="Ruckert C."/>
        </authorList>
    </citation>
    <scope>NUCLEOTIDE SEQUENCE</scope>
    <source>
        <strain evidence="6">JCM 4790</strain>
    </source>
</reference>
<dbReference type="EMBL" id="BMVU01000092">
    <property type="protein sequence ID" value="GGY13906.1"/>
    <property type="molecule type" value="Genomic_DNA"/>
</dbReference>
<name>A0A918P1J9_9ACTN</name>
<dbReference type="Pfam" id="PF12833">
    <property type="entry name" value="HTH_18"/>
    <property type="match status" value="1"/>
</dbReference>
<proteinExistence type="predicted"/>
<organism evidence="6 7">
    <name type="scientific">Streptomyces minutiscleroticus</name>
    <dbReference type="NCBI Taxonomy" id="68238"/>
    <lineage>
        <taxon>Bacteria</taxon>
        <taxon>Bacillati</taxon>
        <taxon>Actinomycetota</taxon>
        <taxon>Actinomycetes</taxon>
        <taxon>Kitasatosporales</taxon>
        <taxon>Streptomycetaceae</taxon>
        <taxon>Streptomyces</taxon>
    </lineage>
</organism>